<evidence type="ECO:0000313" key="2">
    <source>
        <dbReference type="EMBL" id="RQH02228.1"/>
    </source>
</evidence>
<dbReference type="AlphaFoldDB" id="A0A3N6MGS2"/>
<name>A0A3N6MGS2_9BURK</name>
<evidence type="ECO:0000259" key="1">
    <source>
        <dbReference type="Pfam" id="PF13340"/>
    </source>
</evidence>
<dbReference type="Pfam" id="PF13340">
    <property type="entry name" value="DUF4096"/>
    <property type="match status" value="1"/>
</dbReference>
<proteinExistence type="predicted"/>
<dbReference type="EMBL" id="RQIS01000019">
    <property type="protein sequence ID" value="RQH02228.1"/>
    <property type="molecule type" value="Genomic_DNA"/>
</dbReference>
<comment type="caution">
    <text evidence="2">The sequence shown here is derived from an EMBL/GenBank/DDBJ whole genome shotgun (WGS) entry which is preliminary data.</text>
</comment>
<dbReference type="OrthoDB" id="5524851at2"/>
<gene>
    <name evidence="2" type="ORF">D1Y85_22385</name>
</gene>
<organism evidence="2 3">
    <name type="scientific">Paraburkholderia dinghuensis</name>
    <dbReference type="NCBI Taxonomy" id="2305225"/>
    <lineage>
        <taxon>Bacteria</taxon>
        <taxon>Pseudomonadati</taxon>
        <taxon>Pseudomonadota</taxon>
        <taxon>Betaproteobacteria</taxon>
        <taxon>Burkholderiales</taxon>
        <taxon>Burkholderiaceae</taxon>
        <taxon>Paraburkholderia</taxon>
    </lineage>
</organism>
<evidence type="ECO:0000313" key="3">
    <source>
        <dbReference type="Proteomes" id="UP000272778"/>
    </source>
</evidence>
<keyword evidence="3" id="KW-1185">Reference proteome</keyword>
<protein>
    <submittedName>
        <fullName evidence="2">Transposase</fullName>
    </submittedName>
</protein>
<dbReference type="InterPro" id="IPR025161">
    <property type="entry name" value="IS402-like_dom"/>
</dbReference>
<accession>A0A3N6MGS2</accession>
<feature type="domain" description="Insertion element IS402-like" evidence="1">
    <location>
        <begin position="24"/>
        <end position="85"/>
    </location>
</feature>
<sequence>MANTTRTSARERHIHGGMARRKTTNELWAVLEPLLTVFTPSPKGGRRRKVGDRATLNGILYVMQTGITCLDLPQQAGFGSDMTCPKETSFGA</sequence>
<reference evidence="2 3" key="1">
    <citation type="submission" date="2018-11" db="EMBL/GenBank/DDBJ databases">
        <title>Paraburkholderia sp. DHOA04, isolated from soil.</title>
        <authorList>
            <person name="Gao Z.-H."/>
            <person name="Qiu L.-H."/>
            <person name="Fu J.-C."/>
        </authorList>
    </citation>
    <scope>NUCLEOTIDE SEQUENCE [LARGE SCALE GENOMIC DNA]</scope>
    <source>
        <strain evidence="2 3">DHOA04</strain>
    </source>
</reference>
<dbReference type="Proteomes" id="UP000272778">
    <property type="component" value="Unassembled WGS sequence"/>
</dbReference>